<organism evidence="1">
    <name type="scientific">Arundo donax</name>
    <name type="common">Giant reed</name>
    <name type="synonym">Donax arundinaceus</name>
    <dbReference type="NCBI Taxonomy" id="35708"/>
    <lineage>
        <taxon>Eukaryota</taxon>
        <taxon>Viridiplantae</taxon>
        <taxon>Streptophyta</taxon>
        <taxon>Embryophyta</taxon>
        <taxon>Tracheophyta</taxon>
        <taxon>Spermatophyta</taxon>
        <taxon>Magnoliopsida</taxon>
        <taxon>Liliopsida</taxon>
        <taxon>Poales</taxon>
        <taxon>Poaceae</taxon>
        <taxon>PACMAD clade</taxon>
        <taxon>Arundinoideae</taxon>
        <taxon>Arundineae</taxon>
        <taxon>Arundo</taxon>
    </lineage>
</organism>
<sequence>MEAGSFDNTEACAMIILQGGMDAIQGEYIDALT</sequence>
<protein>
    <submittedName>
        <fullName evidence="1">Uncharacterized protein</fullName>
    </submittedName>
</protein>
<name>A0A0A9FXT2_ARUDO</name>
<reference evidence="1" key="1">
    <citation type="submission" date="2014-09" db="EMBL/GenBank/DDBJ databases">
        <authorList>
            <person name="Magalhaes I.L.F."/>
            <person name="Oliveira U."/>
            <person name="Santos F.R."/>
            <person name="Vidigal T.H.D.A."/>
            <person name="Brescovit A.D."/>
            <person name="Santos A.J."/>
        </authorList>
    </citation>
    <scope>NUCLEOTIDE SEQUENCE</scope>
    <source>
        <tissue evidence="1">Shoot tissue taken approximately 20 cm above the soil surface</tissue>
    </source>
</reference>
<accession>A0A0A9FXT2</accession>
<reference evidence="1" key="2">
    <citation type="journal article" date="2015" name="Data Brief">
        <title>Shoot transcriptome of the giant reed, Arundo donax.</title>
        <authorList>
            <person name="Barrero R.A."/>
            <person name="Guerrero F.D."/>
            <person name="Moolhuijzen P."/>
            <person name="Goolsby J.A."/>
            <person name="Tidwell J."/>
            <person name="Bellgard S.E."/>
            <person name="Bellgard M.I."/>
        </authorList>
    </citation>
    <scope>NUCLEOTIDE SEQUENCE</scope>
    <source>
        <tissue evidence="1">Shoot tissue taken approximately 20 cm above the soil surface</tissue>
    </source>
</reference>
<proteinExistence type="predicted"/>
<dbReference type="EMBL" id="GBRH01184723">
    <property type="protein sequence ID" value="JAE13173.1"/>
    <property type="molecule type" value="Transcribed_RNA"/>
</dbReference>
<evidence type="ECO:0000313" key="1">
    <source>
        <dbReference type="EMBL" id="JAE13173.1"/>
    </source>
</evidence>
<dbReference type="AlphaFoldDB" id="A0A0A9FXT2"/>